<evidence type="ECO:0000313" key="1">
    <source>
        <dbReference type="EMBL" id="EGH31334.1"/>
    </source>
</evidence>
<dbReference type="AlphaFoldDB" id="F3FM98"/>
<reference evidence="1 2" key="1">
    <citation type="journal article" date="2011" name="PLoS Pathog.">
        <title>Dynamic evolution of pathogenicity revealed by sequencing and comparative genomics of 19 Pseudomonas syringae isolates.</title>
        <authorList>
            <person name="Baltrus D.A."/>
            <person name="Nishimura M.T."/>
            <person name="Romanchuk A."/>
            <person name="Chang J.H."/>
            <person name="Mukhtar M.S."/>
            <person name="Cherkis K."/>
            <person name="Roach J."/>
            <person name="Grant S.R."/>
            <person name="Jones C.D."/>
            <person name="Dangl J.L."/>
        </authorList>
    </citation>
    <scope>NUCLEOTIDE SEQUENCE [LARGE SCALE GENOMIC DNA]</scope>
    <source>
        <strain evidence="2">M301072PT</strain>
    </source>
</reference>
<dbReference type="Proteomes" id="UP000004471">
    <property type="component" value="Unassembled WGS sequence"/>
</dbReference>
<proteinExistence type="predicted"/>
<accession>F3FM98</accession>
<evidence type="ECO:0000313" key="2">
    <source>
        <dbReference type="Proteomes" id="UP000004471"/>
    </source>
</evidence>
<sequence length="33" mass="3633">MTLIAGYRADALRRHAVLDAPRPILNLRSGSDL</sequence>
<protein>
    <submittedName>
        <fullName evidence="1">Uncharacterized protein</fullName>
    </submittedName>
</protein>
<dbReference type="EMBL" id="AEAH01000960">
    <property type="protein sequence ID" value="EGH31334.1"/>
    <property type="molecule type" value="Genomic_DNA"/>
</dbReference>
<dbReference type="HOGENOM" id="CLU_220957_0_0_6"/>
<organism evidence="1 2">
    <name type="scientific">Pseudomonas syringae pv. japonica str. M301072</name>
    <dbReference type="NCBI Taxonomy" id="629262"/>
    <lineage>
        <taxon>Bacteria</taxon>
        <taxon>Pseudomonadati</taxon>
        <taxon>Pseudomonadota</taxon>
        <taxon>Gammaproteobacteria</taxon>
        <taxon>Pseudomonadales</taxon>
        <taxon>Pseudomonadaceae</taxon>
        <taxon>Pseudomonas</taxon>
        <taxon>Pseudomonas syringae</taxon>
    </lineage>
</organism>
<comment type="caution">
    <text evidence="1">The sequence shown here is derived from an EMBL/GenBank/DDBJ whole genome shotgun (WGS) entry which is preliminary data.</text>
</comment>
<name>F3FM98_PSESX</name>
<gene>
    <name evidence="1" type="ORF">PSYJA_21082</name>
</gene>